<dbReference type="SUPFAM" id="SSF50156">
    <property type="entry name" value="PDZ domain-like"/>
    <property type="match status" value="1"/>
</dbReference>
<dbReference type="Proteomes" id="UP001165065">
    <property type="component" value="Unassembled WGS sequence"/>
</dbReference>
<organism evidence="2 3">
    <name type="scientific">Triparma columacea</name>
    <dbReference type="NCBI Taxonomy" id="722753"/>
    <lineage>
        <taxon>Eukaryota</taxon>
        <taxon>Sar</taxon>
        <taxon>Stramenopiles</taxon>
        <taxon>Ochrophyta</taxon>
        <taxon>Bolidophyceae</taxon>
        <taxon>Parmales</taxon>
        <taxon>Triparmaceae</taxon>
        <taxon>Triparma</taxon>
    </lineage>
</organism>
<accession>A0A9W7L965</accession>
<dbReference type="AlphaFoldDB" id="A0A9W7L965"/>
<dbReference type="EMBL" id="BRYA01000156">
    <property type="protein sequence ID" value="GMI41709.1"/>
    <property type="molecule type" value="Genomic_DNA"/>
</dbReference>
<reference evidence="3" key="1">
    <citation type="journal article" date="2023" name="Commun. Biol.">
        <title>Genome analysis of Parmales, the sister group of diatoms, reveals the evolutionary specialization of diatoms from phago-mixotrophs to photoautotrophs.</title>
        <authorList>
            <person name="Ban H."/>
            <person name="Sato S."/>
            <person name="Yoshikawa S."/>
            <person name="Yamada K."/>
            <person name="Nakamura Y."/>
            <person name="Ichinomiya M."/>
            <person name="Sato N."/>
            <person name="Blanc-Mathieu R."/>
            <person name="Endo H."/>
            <person name="Kuwata A."/>
            <person name="Ogata H."/>
        </authorList>
    </citation>
    <scope>NUCLEOTIDE SEQUENCE [LARGE SCALE GENOMIC DNA]</scope>
</reference>
<sequence length="254" mass="26750">MNRNPSTTSASTTQSSLLSTTILRASTTTPSVVDPTLFPASTIYTIKSPAPLGIVLSEFDISTPEGGVLTPLEVSDVSEGLNGGRLGVRASDVVISLNGLPLLAPGIGYDVIIEAITTEFEAGKEIEIGFFRGSANGGVEGFEGLVEAILGGDEELEVEQVDDDTPLNLSDLGIEEEELPTVGELFGSLFKETTSAVKTGLAPSNKPKEEKKKGGGLFGMFAQETVQEEDNPNRFANPEANDNEGEMGLLKKKE</sequence>
<comment type="caution">
    <text evidence="2">The sequence shown here is derived from an EMBL/GenBank/DDBJ whole genome shotgun (WGS) entry which is preliminary data.</text>
</comment>
<gene>
    <name evidence="2" type="ORF">TrCOL_g4536</name>
</gene>
<evidence type="ECO:0000256" key="1">
    <source>
        <dbReference type="SAM" id="MobiDB-lite"/>
    </source>
</evidence>
<dbReference type="InterPro" id="IPR036034">
    <property type="entry name" value="PDZ_sf"/>
</dbReference>
<proteinExistence type="predicted"/>
<name>A0A9W7L965_9STRA</name>
<feature type="region of interest" description="Disordered" evidence="1">
    <location>
        <begin position="225"/>
        <end position="254"/>
    </location>
</feature>
<protein>
    <recommendedName>
        <fullName evidence="4">PDZ domain-containing protein</fullName>
    </recommendedName>
</protein>
<evidence type="ECO:0008006" key="4">
    <source>
        <dbReference type="Google" id="ProtNLM"/>
    </source>
</evidence>
<evidence type="ECO:0000313" key="3">
    <source>
        <dbReference type="Proteomes" id="UP001165065"/>
    </source>
</evidence>
<evidence type="ECO:0000313" key="2">
    <source>
        <dbReference type="EMBL" id="GMI41709.1"/>
    </source>
</evidence>
<dbReference type="OrthoDB" id="42569at2759"/>
<keyword evidence="3" id="KW-1185">Reference proteome</keyword>